<evidence type="ECO:0000256" key="1">
    <source>
        <dbReference type="ARBA" id="ARBA00004429"/>
    </source>
</evidence>
<keyword evidence="3" id="KW-0997">Cell inner membrane</keyword>
<gene>
    <name evidence="14" type="primary">cydC</name>
    <name evidence="14" type="ORF">MSG_02279</name>
</gene>
<dbReference type="OrthoDB" id="3237158at2"/>
<dbReference type="AlphaFoldDB" id="A0A1Z4EHH3"/>
<keyword evidence="2" id="KW-0813">Transport</keyword>
<comment type="similarity">
    <text evidence="10">Belongs to the ABC transporter superfamily. Siderophore-Fe(3+) uptake transporter (SIUT) (TC 3.A.1.21) family.</text>
</comment>
<evidence type="ECO:0000256" key="2">
    <source>
        <dbReference type="ARBA" id="ARBA00022448"/>
    </source>
</evidence>
<evidence type="ECO:0000256" key="11">
    <source>
        <dbReference type="SAM" id="Phobius"/>
    </source>
</evidence>
<dbReference type="GO" id="GO:0034775">
    <property type="term" value="P:glutathione transmembrane transport"/>
    <property type="evidence" value="ECO:0007669"/>
    <property type="project" value="InterPro"/>
</dbReference>
<keyword evidence="4 11" id="KW-0812">Transmembrane</keyword>
<evidence type="ECO:0000256" key="10">
    <source>
        <dbReference type="ARBA" id="ARBA00023455"/>
    </source>
</evidence>
<keyword evidence="6" id="KW-0067">ATP-binding</keyword>
<sequence>MHRSDPLRLAASLLRPRLSRVLAAIALGVLSLGSALALAGLSAWLITRAWQMPPVLDLSVAVVAVRTFAISRAVLHYCERLATHDTALRAAGNGRVQIYRRLAHGPATAAVRLHSGELVARVGTDVDELAEVLVRAVVPIGVAAVLALAATLTVAAISVPAGVVLAACLLLAGVAAPWLAGKAAAAQEELARQHHSDRDISAMLALEHAPELRVAGTLPGVIAESRRRQHAWSDALDAAARPAAAAEAMPTAAIGVSVLGAVVAGITLAPTVAPTTLAVLMLLPLSAFEAITPLPAAAVQLVRSRIAARRLLDLIPQRAADTPRPLSTRPIGMAGRLTADVCAGHPARPSHRVQLDLEPGSRLVVTGTSGSGKTTLLMTLAGLVAPLDGRVLLDGHQLDEFDDDELHRAVGFFAEDAHVFATTLRDNLLVARGDCDDDGLTAALDAVGLGPWLAGLPDGLSTVLAGGAQAVSAGQRRRLLLARAVISPARVVLLDEPTEHLDASDAEQILRDLLGQGAGLMSRDRTVVVATHHLPSGIDCREQRLTARRPLPRALLGQPIPSGPPG</sequence>
<dbReference type="RefSeq" id="WP_096439638.1">
    <property type="nucleotide sequence ID" value="NZ_AP018164.1"/>
</dbReference>
<dbReference type="InterPro" id="IPR014223">
    <property type="entry name" value="ABC_CydC/D"/>
</dbReference>
<evidence type="ECO:0000313" key="15">
    <source>
        <dbReference type="Proteomes" id="UP000217736"/>
    </source>
</evidence>
<evidence type="ECO:0000256" key="6">
    <source>
        <dbReference type="ARBA" id="ARBA00022840"/>
    </source>
</evidence>
<comment type="subcellular location">
    <subcellularLocation>
        <location evidence="1">Cell inner membrane</location>
        <topology evidence="1">Multi-pass membrane protein</topology>
    </subcellularLocation>
</comment>
<evidence type="ECO:0000259" key="13">
    <source>
        <dbReference type="PROSITE" id="PS50929"/>
    </source>
</evidence>
<dbReference type="Gene3D" id="1.20.1560.10">
    <property type="entry name" value="ABC transporter type 1, transmembrane domain"/>
    <property type="match status" value="1"/>
</dbReference>
<dbReference type="PANTHER" id="PTHR24221:SF654">
    <property type="entry name" value="ATP-BINDING CASSETTE SUB-FAMILY B MEMBER 6"/>
    <property type="match status" value="1"/>
</dbReference>
<proteinExistence type="inferred from homology"/>
<dbReference type="Gene3D" id="3.40.50.300">
    <property type="entry name" value="P-loop containing nucleotide triphosphate hydrolases"/>
    <property type="match status" value="1"/>
</dbReference>
<dbReference type="GO" id="GO:0045454">
    <property type="term" value="P:cell redox homeostasis"/>
    <property type="evidence" value="ECO:0007669"/>
    <property type="project" value="InterPro"/>
</dbReference>
<feature type="transmembrane region" description="Helical" evidence="11">
    <location>
        <begin position="21"/>
        <end position="46"/>
    </location>
</feature>
<evidence type="ECO:0000256" key="8">
    <source>
        <dbReference type="ARBA" id="ARBA00022989"/>
    </source>
</evidence>
<name>A0A1Z4EHH3_9MYCO</name>
<protein>
    <submittedName>
        <fullName evidence="14">Thiol reductant ABC exporter subunit CydC</fullName>
    </submittedName>
</protein>
<dbReference type="InterPro" id="IPR039421">
    <property type="entry name" value="Type_1_exporter"/>
</dbReference>
<evidence type="ECO:0000256" key="4">
    <source>
        <dbReference type="ARBA" id="ARBA00022692"/>
    </source>
</evidence>
<dbReference type="NCBIfam" id="TIGR02868">
    <property type="entry name" value="CydC"/>
    <property type="match status" value="1"/>
</dbReference>
<feature type="transmembrane region" description="Helical" evidence="11">
    <location>
        <begin position="251"/>
        <end position="273"/>
    </location>
</feature>
<evidence type="ECO:0000256" key="9">
    <source>
        <dbReference type="ARBA" id="ARBA00023136"/>
    </source>
</evidence>
<dbReference type="InterPro" id="IPR036640">
    <property type="entry name" value="ABC1_TM_sf"/>
</dbReference>
<accession>A0A1Z4EHH3</accession>
<reference evidence="15" key="1">
    <citation type="submission" date="2017-06" db="EMBL/GenBank/DDBJ databases">
        <title>Complete Genome Sequence of Mycobacterium shigaense.</title>
        <authorList>
            <person name="Fukano H."/>
            <person name="Yoshida M."/>
            <person name="Kazumi Y."/>
            <person name="Ogura Y."/>
            <person name="Mitarai S."/>
            <person name="Hayashi T."/>
            <person name="Hoshino Y."/>
        </authorList>
    </citation>
    <scope>NUCLEOTIDE SEQUENCE [LARGE SCALE GENOMIC DNA]</scope>
    <source>
        <strain evidence="15">UN-152</strain>
    </source>
</reference>
<keyword evidence="3" id="KW-1003">Cell membrane</keyword>
<dbReference type="Pfam" id="PF00005">
    <property type="entry name" value="ABC_tran"/>
    <property type="match status" value="1"/>
</dbReference>
<feature type="domain" description="ABC transmembrane type-1" evidence="13">
    <location>
        <begin position="22"/>
        <end position="303"/>
    </location>
</feature>
<keyword evidence="8 11" id="KW-1133">Transmembrane helix</keyword>
<dbReference type="PROSITE" id="PS00211">
    <property type="entry name" value="ABC_TRANSPORTER_1"/>
    <property type="match status" value="1"/>
</dbReference>
<organism evidence="14 15">
    <name type="scientific">Mycobacterium shigaense</name>
    <dbReference type="NCBI Taxonomy" id="722731"/>
    <lineage>
        <taxon>Bacteria</taxon>
        <taxon>Bacillati</taxon>
        <taxon>Actinomycetota</taxon>
        <taxon>Actinomycetes</taxon>
        <taxon>Mycobacteriales</taxon>
        <taxon>Mycobacteriaceae</taxon>
        <taxon>Mycobacterium</taxon>
        <taxon>Mycobacterium simiae complex</taxon>
    </lineage>
</organism>
<dbReference type="SMART" id="SM00382">
    <property type="entry name" value="AAA"/>
    <property type="match status" value="1"/>
</dbReference>
<dbReference type="InterPro" id="IPR003593">
    <property type="entry name" value="AAA+_ATPase"/>
</dbReference>
<dbReference type="GO" id="GO:0034040">
    <property type="term" value="F:ATPase-coupled lipid transmembrane transporter activity"/>
    <property type="evidence" value="ECO:0007669"/>
    <property type="project" value="TreeGrafter"/>
</dbReference>
<dbReference type="GO" id="GO:0005524">
    <property type="term" value="F:ATP binding"/>
    <property type="evidence" value="ECO:0007669"/>
    <property type="project" value="UniProtKB-KW"/>
</dbReference>
<dbReference type="InterPro" id="IPR027417">
    <property type="entry name" value="P-loop_NTPase"/>
</dbReference>
<dbReference type="GO" id="GO:0140359">
    <property type="term" value="F:ABC-type transporter activity"/>
    <property type="evidence" value="ECO:0007669"/>
    <property type="project" value="InterPro"/>
</dbReference>
<keyword evidence="15" id="KW-1185">Reference proteome</keyword>
<dbReference type="InterPro" id="IPR011527">
    <property type="entry name" value="ABC1_TM_dom"/>
</dbReference>
<dbReference type="EMBL" id="AP018164">
    <property type="protein sequence ID" value="BAX92428.1"/>
    <property type="molecule type" value="Genomic_DNA"/>
</dbReference>
<dbReference type="SUPFAM" id="SSF52540">
    <property type="entry name" value="P-loop containing nucleoside triphosphate hydrolases"/>
    <property type="match status" value="1"/>
</dbReference>
<feature type="domain" description="ABC transporter" evidence="12">
    <location>
        <begin position="326"/>
        <end position="564"/>
    </location>
</feature>
<dbReference type="GO" id="GO:0005886">
    <property type="term" value="C:plasma membrane"/>
    <property type="evidence" value="ECO:0007669"/>
    <property type="project" value="UniProtKB-SubCell"/>
</dbReference>
<evidence type="ECO:0000259" key="12">
    <source>
        <dbReference type="PROSITE" id="PS50893"/>
    </source>
</evidence>
<feature type="transmembrane region" description="Helical" evidence="11">
    <location>
        <begin position="163"/>
        <end position="180"/>
    </location>
</feature>
<keyword evidence="5" id="KW-0547">Nucleotide-binding</keyword>
<evidence type="ECO:0000256" key="5">
    <source>
        <dbReference type="ARBA" id="ARBA00022741"/>
    </source>
</evidence>
<keyword evidence="7" id="KW-1278">Translocase</keyword>
<dbReference type="SUPFAM" id="SSF90123">
    <property type="entry name" value="ABC transporter transmembrane region"/>
    <property type="match status" value="1"/>
</dbReference>
<feature type="transmembrane region" description="Helical" evidence="11">
    <location>
        <begin position="58"/>
        <end position="75"/>
    </location>
</feature>
<evidence type="ECO:0000313" key="14">
    <source>
        <dbReference type="EMBL" id="BAX92428.1"/>
    </source>
</evidence>
<dbReference type="InterPro" id="IPR017871">
    <property type="entry name" value="ABC_transporter-like_CS"/>
</dbReference>
<dbReference type="KEGG" id="mshg:MSG_02279"/>
<evidence type="ECO:0000256" key="3">
    <source>
        <dbReference type="ARBA" id="ARBA00022519"/>
    </source>
</evidence>
<dbReference type="InterPro" id="IPR003439">
    <property type="entry name" value="ABC_transporter-like_ATP-bd"/>
</dbReference>
<feature type="transmembrane region" description="Helical" evidence="11">
    <location>
        <begin position="136"/>
        <end position="157"/>
    </location>
</feature>
<dbReference type="PROSITE" id="PS50893">
    <property type="entry name" value="ABC_TRANSPORTER_2"/>
    <property type="match status" value="1"/>
</dbReference>
<dbReference type="PANTHER" id="PTHR24221">
    <property type="entry name" value="ATP-BINDING CASSETTE SUB-FAMILY B"/>
    <property type="match status" value="1"/>
</dbReference>
<keyword evidence="9 11" id="KW-0472">Membrane</keyword>
<dbReference type="Proteomes" id="UP000217736">
    <property type="component" value="Chromosome"/>
</dbReference>
<dbReference type="GO" id="GO:0016887">
    <property type="term" value="F:ATP hydrolysis activity"/>
    <property type="evidence" value="ECO:0007669"/>
    <property type="project" value="InterPro"/>
</dbReference>
<evidence type="ECO:0000256" key="7">
    <source>
        <dbReference type="ARBA" id="ARBA00022967"/>
    </source>
</evidence>
<dbReference type="PROSITE" id="PS50929">
    <property type="entry name" value="ABC_TM1F"/>
    <property type="match status" value="1"/>
</dbReference>